<proteinExistence type="predicted"/>
<accession>A0A0F9ELX0</accession>
<evidence type="ECO:0000313" key="1">
    <source>
        <dbReference type="EMBL" id="KKL75054.1"/>
    </source>
</evidence>
<reference evidence="1" key="1">
    <citation type="journal article" date="2015" name="Nature">
        <title>Complex archaea that bridge the gap between prokaryotes and eukaryotes.</title>
        <authorList>
            <person name="Spang A."/>
            <person name="Saw J.H."/>
            <person name="Jorgensen S.L."/>
            <person name="Zaremba-Niedzwiedzka K."/>
            <person name="Martijn J."/>
            <person name="Lind A.E."/>
            <person name="van Eijk R."/>
            <person name="Schleper C."/>
            <person name="Guy L."/>
            <person name="Ettema T.J."/>
        </authorList>
    </citation>
    <scope>NUCLEOTIDE SEQUENCE</scope>
</reference>
<gene>
    <name evidence="1" type="ORF">LCGC14_2058760</name>
</gene>
<dbReference type="EMBL" id="LAZR01024464">
    <property type="protein sequence ID" value="KKL75054.1"/>
    <property type="molecule type" value="Genomic_DNA"/>
</dbReference>
<feature type="non-terminal residue" evidence="1">
    <location>
        <position position="1"/>
    </location>
</feature>
<comment type="caution">
    <text evidence="1">The sequence shown here is derived from an EMBL/GenBank/DDBJ whole genome shotgun (WGS) entry which is preliminary data.</text>
</comment>
<sequence>IAIFRKQTSVSRSSKVVIGNVLLFFDSVVNVGSYMSNFSESYLSDNQTLKKLILFLCFE</sequence>
<name>A0A0F9ELX0_9ZZZZ</name>
<organism evidence="1">
    <name type="scientific">marine sediment metagenome</name>
    <dbReference type="NCBI Taxonomy" id="412755"/>
    <lineage>
        <taxon>unclassified sequences</taxon>
        <taxon>metagenomes</taxon>
        <taxon>ecological metagenomes</taxon>
    </lineage>
</organism>
<protein>
    <submittedName>
        <fullName evidence="1">Uncharacterized protein</fullName>
    </submittedName>
</protein>
<dbReference type="AlphaFoldDB" id="A0A0F9ELX0"/>